<evidence type="ECO:0000313" key="3">
    <source>
        <dbReference type="EMBL" id="MRJ35490.1"/>
    </source>
</evidence>
<dbReference type="EMBL" id="JAENSR010000002">
    <property type="protein sequence ID" value="MBK3459646.1"/>
    <property type="molecule type" value="Genomic_DNA"/>
</dbReference>
<reference evidence="3 4" key="1">
    <citation type="submission" date="2019-08" db="EMBL/GenBank/DDBJ databases">
        <title>Pseudomonas haemolytica sp. nov. isolated from raw milk and skim milk concentrate.</title>
        <authorList>
            <person name="Hofmann K."/>
            <person name="Huptas C."/>
            <person name="Doll E."/>
            <person name="Scherer S."/>
            <person name="Wenning M."/>
        </authorList>
    </citation>
    <scope>NUCLEOTIDE SEQUENCE [LARGE SCALE GENOMIC DNA]</scope>
    <source>
        <strain evidence="3 4">DSM 108987</strain>
    </source>
</reference>
<reference evidence="2 5" key="2">
    <citation type="submission" date="2021-01" db="EMBL/GenBank/DDBJ databases">
        <title>Antibiotic resistance and phylogeny of Pseudomonas spp. isolated over three decades from chicken meat in the Norwegian food chain.</title>
        <authorList>
            <person name="Moen B."/>
        </authorList>
    </citation>
    <scope>NUCLEOTIDE SEQUENCE [LARGE SCALE GENOMIC DNA]</scope>
    <source>
        <strain evidence="2 5">MF6766</strain>
    </source>
</reference>
<dbReference type="OrthoDB" id="7028120at2"/>
<organism evidence="3 4">
    <name type="scientific">Pseudomonas haemolytica</name>
    <dbReference type="NCBI Taxonomy" id="2600065"/>
    <lineage>
        <taxon>Bacteria</taxon>
        <taxon>Pseudomonadati</taxon>
        <taxon>Pseudomonadota</taxon>
        <taxon>Gammaproteobacteria</taxon>
        <taxon>Pseudomonadales</taxon>
        <taxon>Pseudomonadaceae</taxon>
        <taxon>Pseudomonas</taxon>
    </lineage>
</organism>
<evidence type="ECO:0000256" key="1">
    <source>
        <dbReference type="SAM" id="Phobius"/>
    </source>
</evidence>
<keyword evidence="5" id="KW-1185">Reference proteome</keyword>
<dbReference type="Proteomes" id="UP000408764">
    <property type="component" value="Unassembled WGS sequence"/>
</dbReference>
<keyword evidence="1" id="KW-0812">Transmembrane</keyword>
<protein>
    <submittedName>
        <fullName evidence="3">Uncharacterized protein</fullName>
    </submittedName>
</protein>
<comment type="caution">
    <text evidence="3">The sequence shown here is derived from an EMBL/GenBank/DDBJ whole genome shotgun (WGS) entry which is preliminary data.</text>
</comment>
<gene>
    <name evidence="3" type="ORF">FRT59_00690</name>
    <name evidence="2" type="ORF">JJD71_11285</name>
</gene>
<feature type="transmembrane region" description="Helical" evidence="1">
    <location>
        <begin position="87"/>
        <end position="108"/>
    </location>
</feature>
<keyword evidence="1" id="KW-1133">Transmembrane helix</keyword>
<name>A0A5P1D5V5_9PSED</name>
<dbReference type="RefSeq" id="WP_153870158.1">
    <property type="nucleotide sequence ID" value="NZ_JAEKCT010000001.1"/>
</dbReference>
<dbReference type="EMBL" id="VOIW01000001">
    <property type="protein sequence ID" value="MRJ35490.1"/>
    <property type="molecule type" value="Genomic_DNA"/>
</dbReference>
<keyword evidence="1" id="KW-0472">Membrane</keyword>
<dbReference type="AlphaFoldDB" id="A0A5P1D5V5"/>
<evidence type="ECO:0000313" key="4">
    <source>
        <dbReference type="Proteomes" id="UP000408764"/>
    </source>
</evidence>
<accession>A0A5P1D5V5</accession>
<evidence type="ECO:0000313" key="5">
    <source>
        <dbReference type="Proteomes" id="UP000620382"/>
    </source>
</evidence>
<dbReference type="Proteomes" id="UP000620382">
    <property type="component" value="Unassembled WGS sequence"/>
</dbReference>
<evidence type="ECO:0000313" key="2">
    <source>
        <dbReference type="EMBL" id="MBK3459646.1"/>
    </source>
</evidence>
<feature type="transmembrane region" description="Helical" evidence="1">
    <location>
        <begin position="62"/>
        <end position="81"/>
    </location>
</feature>
<sequence>MTAVIGSIRGHCAQCDMTFVLKPWQLNAIAIDVPFDCTYCHSGLQLLCHKQLRQFRALDQWALVRPSMIILTCATLLVALVAEWVGLLSVIGQFNISLVAVFIHCLVVRYARHRQKMTLNLQVIHPLPLEQLARIACARLCQQ</sequence>
<proteinExistence type="predicted"/>